<keyword evidence="1" id="KW-0732">Signal</keyword>
<gene>
    <name evidence="2" type="ORF">CLW00_11374</name>
</gene>
<keyword evidence="3" id="KW-1185">Reference proteome</keyword>
<dbReference type="RefSeq" id="WP_106135142.1">
    <property type="nucleotide sequence ID" value="NZ_PVTR01000013.1"/>
</dbReference>
<organism evidence="2 3">
    <name type="scientific">Mongoliibacter ruber</name>
    <dbReference type="NCBI Taxonomy" id="1750599"/>
    <lineage>
        <taxon>Bacteria</taxon>
        <taxon>Pseudomonadati</taxon>
        <taxon>Bacteroidota</taxon>
        <taxon>Cytophagia</taxon>
        <taxon>Cytophagales</taxon>
        <taxon>Cyclobacteriaceae</taxon>
        <taxon>Mongoliibacter</taxon>
    </lineage>
</organism>
<comment type="caution">
    <text evidence="2">The sequence shown here is derived from an EMBL/GenBank/DDBJ whole genome shotgun (WGS) entry which is preliminary data.</text>
</comment>
<feature type="chain" id="PRO_5015784830" description="GWxTD domain-containing protein" evidence="1">
    <location>
        <begin position="20"/>
        <end position="537"/>
    </location>
</feature>
<accession>A0A2T0WF90</accession>
<sequence length="537" mass="61406">MKKLIFACFFLLLALSVEAQSLPQEAVYAHLSKDIAATGESIHFKVFIRANSQYSDSKIAYVELIDRTYQPVLQVIFPLEDGQSENYLDIPTNLQSDHYLFRVYTRISPYLGDLGVYNQFITIINPEAPPSVESASAKPFSFPSSSSKTPQFNLQPIGTNSSFEIQQNLLPQAPKTTLSISLKNPYLTETSRGYFHSEIYQNTNAPKRLIPEPFGHIVYARTMDTDIDTTETYFLSSHGKQSVLNSSKPSLGGDLFFELGALKEYDFLIAQSSNQDKQLDFSPQSPFANLSFKNEFNFPPLVLEEKDKAFLQQVILAGRTGSYFFEEEKNEFMPIATGFVADKIYKLDDYTRFENIEVTLKEYVPEVLVRRQQRKMILKVQDKPLAAVFEENPLVLIDAMPVFDVDRLGKFDPQKIEKLEVLSREFFLNKDRFAGVVSFISFENDFGGFDLPENSLYLNYWTIQAGKKYMSPHLVQQPVSPNIPDFRTTLYWDTDFHKAAESLFYTSHTSGKYEMKQSFINEKGDWQLQIGEFSVGD</sequence>
<dbReference type="AlphaFoldDB" id="A0A2T0WF90"/>
<dbReference type="OrthoDB" id="679547at2"/>
<dbReference type="Proteomes" id="UP000238157">
    <property type="component" value="Unassembled WGS sequence"/>
</dbReference>
<evidence type="ECO:0000256" key="1">
    <source>
        <dbReference type="SAM" id="SignalP"/>
    </source>
</evidence>
<evidence type="ECO:0000313" key="3">
    <source>
        <dbReference type="Proteomes" id="UP000238157"/>
    </source>
</evidence>
<name>A0A2T0WF90_9BACT</name>
<evidence type="ECO:0008006" key="4">
    <source>
        <dbReference type="Google" id="ProtNLM"/>
    </source>
</evidence>
<evidence type="ECO:0000313" key="2">
    <source>
        <dbReference type="EMBL" id="PRY85325.1"/>
    </source>
</evidence>
<dbReference type="EMBL" id="PVTR01000013">
    <property type="protein sequence ID" value="PRY85325.1"/>
    <property type="molecule type" value="Genomic_DNA"/>
</dbReference>
<protein>
    <recommendedName>
        <fullName evidence="4">GWxTD domain-containing protein</fullName>
    </recommendedName>
</protein>
<reference evidence="2 3" key="1">
    <citation type="submission" date="2018-03" db="EMBL/GenBank/DDBJ databases">
        <title>Genomic Encyclopedia of Archaeal and Bacterial Type Strains, Phase II (KMG-II): from individual species to whole genera.</title>
        <authorList>
            <person name="Goeker M."/>
        </authorList>
    </citation>
    <scope>NUCLEOTIDE SEQUENCE [LARGE SCALE GENOMIC DNA]</scope>
    <source>
        <strain evidence="2 3">DSM 27929</strain>
    </source>
</reference>
<proteinExistence type="predicted"/>
<feature type="signal peptide" evidence="1">
    <location>
        <begin position="1"/>
        <end position="19"/>
    </location>
</feature>